<feature type="domain" description="Disease resistance R13L4/SHOC-2-like LRR" evidence="5">
    <location>
        <begin position="21"/>
        <end position="135"/>
    </location>
</feature>
<feature type="region of interest" description="Disordered" evidence="4">
    <location>
        <begin position="540"/>
        <end position="579"/>
    </location>
</feature>
<dbReference type="Proteomes" id="UP001165083">
    <property type="component" value="Unassembled WGS sequence"/>
</dbReference>
<keyword evidence="2" id="KW-0677">Repeat</keyword>
<accession>A0A9W6TFF0</accession>
<dbReference type="OrthoDB" id="660555at2759"/>
<reference evidence="6" key="1">
    <citation type="submission" date="2023-04" db="EMBL/GenBank/DDBJ databases">
        <title>Phytophthora lilii NBRC 32176.</title>
        <authorList>
            <person name="Ichikawa N."/>
            <person name="Sato H."/>
            <person name="Tonouchi N."/>
        </authorList>
    </citation>
    <scope>NUCLEOTIDE SEQUENCE</scope>
    <source>
        <strain evidence="6">NBRC 32176</strain>
    </source>
</reference>
<dbReference type="Pfam" id="PF00560">
    <property type="entry name" value="LRR_1"/>
    <property type="match status" value="2"/>
</dbReference>
<evidence type="ECO:0000313" key="6">
    <source>
        <dbReference type="EMBL" id="GMF12143.1"/>
    </source>
</evidence>
<dbReference type="GO" id="GO:0005737">
    <property type="term" value="C:cytoplasm"/>
    <property type="evidence" value="ECO:0007669"/>
    <property type="project" value="TreeGrafter"/>
</dbReference>
<dbReference type="PANTHER" id="PTHR48051:SF46">
    <property type="entry name" value="LEUCINE RICH REPEAT-CONTAINING DOMAIN PROTEIN"/>
    <property type="match status" value="1"/>
</dbReference>
<dbReference type="Gene3D" id="3.80.10.10">
    <property type="entry name" value="Ribonuclease Inhibitor"/>
    <property type="match status" value="4"/>
</dbReference>
<keyword evidence="7" id="KW-1185">Reference proteome</keyword>
<evidence type="ECO:0000256" key="1">
    <source>
        <dbReference type="ARBA" id="ARBA00022614"/>
    </source>
</evidence>
<dbReference type="EMBL" id="BSXW01000105">
    <property type="protein sequence ID" value="GMF12143.1"/>
    <property type="molecule type" value="Genomic_DNA"/>
</dbReference>
<name>A0A9W6TFF0_9STRA</name>
<dbReference type="AlphaFoldDB" id="A0A9W6TFF0"/>
<evidence type="ECO:0000259" key="5">
    <source>
        <dbReference type="Pfam" id="PF23598"/>
    </source>
</evidence>
<comment type="caution">
    <text evidence="6">The sequence shown here is derived from an EMBL/GenBank/DDBJ whole genome shotgun (WGS) entry which is preliminary data.</text>
</comment>
<keyword evidence="1" id="KW-0433">Leucine-rich repeat</keyword>
<dbReference type="InterPro" id="IPR032675">
    <property type="entry name" value="LRR_dom_sf"/>
</dbReference>
<dbReference type="FunFam" id="3.80.10.10:FF:000116">
    <property type="entry name" value="Leucine-rich repeat-containing protein 40"/>
    <property type="match status" value="1"/>
</dbReference>
<dbReference type="InterPro" id="IPR001611">
    <property type="entry name" value="Leu-rich_rpt"/>
</dbReference>
<keyword evidence="3" id="KW-0175">Coiled coil</keyword>
<dbReference type="Pfam" id="PF13855">
    <property type="entry name" value="LRR_8"/>
    <property type="match status" value="1"/>
</dbReference>
<dbReference type="InterPro" id="IPR003591">
    <property type="entry name" value="Leu-rich_rpt_typical-subtyp"/>
</dbReference>
<evidence type="ECO:0000256" key="2">
    <source>
        <dbReference type="ARBA" id="ARBA00022737"/>
    </source>
</evidence>
<feature type="coiled-coil region" evidence="3">
    <location>
        <begin position="611"/>
        <end position="638"/>
    </location>
</feature>
<evidence type="ECO:0000313" key="7">
    <source>
        <dbReference type="Proteomes" id="UP001165083"/>
    </source>
</evidence>
<dbReference type="SMART" id="SM00364">
    <property type="entry name" value="LRR_BAC"/>
    <property type="match status" value="9"/>
</dbReference>
<dbReference type="PROSITE" id="PS51450">
    <property type="entry name" value="LRR"/>
    <property type="match status" value="3"/>
</dbReference>
<evidence type="ECO:0000256" key="3">
    <source>
        <dbReference type="SAM" id="Coils"/>
    </source>
</evidence>
<dbReference type="InterPro" id="IPR055414">
    <property type="entry name" value="LRR_R13L4/SHOC2-like"/>
</dbReference>
<dbReference type="SUPFAM" id="SSF52058">
    <property type="entry name" value="L domain-like"/>
    <property type="match status" value="2"/>
</dbReference>
<dbReference type="Pfam" id="PF23598">
    <property type="entry name" value="LRR_14"/>
    <property type="match status" value="1"/>
</dbReference>
<proteinExistence type="predicted"/>
<organism evidence="6 7">
    <name type="scientific">Phytophthora lilii</name>
    <dbReference type="NCBI Taxonomy" id="2077276"/>
    <lineage>
        <taxon>Eukaryota</taxon>
        <taxon>Sar</taxon>
        <taxon>Stramenopiles</taxon>
        <taxon>Oomycota</taxon>
        <taxon>Peronosporomycetes</taxon>
        <taxon>Peronosporales</taxon>
        <taxon>Peronosporaceae</taxon>
        <taxon>Phytophthora</taxon>
    </lineage>
</organism>
<protein>
    <submittedName>
        <fullName evidence="6">Unnamed protein product</fullName>
    </submittedName>
</protein>
<sequence length="664" mass="72739">MTKNALQALPEGFFQLEALTNQLEQDLSESFGGLVKLKELVLSGNKLSRLPESIALLENLEALRIEENALAVLPKQIGDLHKLHVLVAHTNQLTALPASFGALRNMQNLDLKKNRLESTGATLATLSRLKFLDLRQNKLAVFPVLAEGAALDQVFLGYNALTTLDEESILRIKDAVTVLDMRDNKLAGLPASIACLYKLKTLDVTNNELSDLPPGLGYLKHLNHFIVDGNPLRAIRRSVISAGCESLKKYLRTRGAPPVGVDVLEEERDELQLERERLVQASNVETNEVQLPASDHMITFREAAASGTMNLLKSSLKSLPPELVGCGQFNFGSTLLHLNLSSNQLSTLPASVGELISLKTLTVEDNQLTSLHSSIAALPHLELLRLRKNHLPTESIDNLLEESPALRNTLKELDLRNNNLSALPMEIYKLRSLETLLLGYNQIGTLDRFPWSQLAKLSVVSVSDNKLRSLGRVYDAPQLASLSFENNNLTKVPCELGLCLHLRAIYMNGNPQRTVRGAVIAKGSAEILAYLKNKLPPNTVLSPPSPVAKSRTAKTGPVSANKPTSATGNREKQLFPGSSQPVNTTYTVVGVQNDIPAPVAPVENFAVLNDNAAIELELSKLSAQIEQLESQLDNHALSGPKRFALKKELAMVRSKKIREARKLQ</sequence>
<gene>
    <name evidence="6" type="ORF">Plil01_000279400</name>
</gene>
<evidence type="ECO:0000256" key="4">
    <source>
        <dbReference type="SAM" id="MobiDB-lite"/>
    </source>
</evidence>
<dbReference type="InterPro" id="IPR050216">
    <property type="entry name" value="LRR_domain-containing"/>
</dbReference>
<dbReference type="PANTHER" id="PTHR48051">
    <property type="match status" value="1"/>
</dbReference>
<dbReference type="SMART" id="SM00369">
    <property type="entry name" value="LRR_TYP"/>
    <property type="match status" value="11"/>
</dbReference>